<reference evidence="3" key="1">
    <citation type="submission" date="2017-10" db="EMBL/GenBank/DDBJ databases">
        <title>Rapid genome shrinkage in a self-fertile nematode reveals novel sperm competition proteins.</title>
        <authorList>
            <person name="Yin D."/>
            <person name="Schwarz E.M."/>
            <person name="Thomas C.G."/>
            <person name="Felde R.L."/>
            <person name="Korf I.F."/>
            <person name="Cutter A.D."/>
            <person name="Schartner C.M."/>
            <person name="Ralston E.J."/>
            <person name="Meyer B.J."/>
            <person name="Haag E.S."/>
        </authorList>
    </citation>
    <scope>NUCLEOTIDE SEQUENCE [LARGE SCALE GENOMIC DNA]</scope>
    <source>
        <strain evidence="3">JU1422</strain>
    </source>
</reference>
<dbReference type="InterPro" id="IPR001810">
    <property type="entry name" value="F-box_dom"/>
</dbReference>
<dbReference type="OrthoDB" id="5905993at2759"/>
<feature type="domain" description="F-box" evidence="1">
    <location>
        <begin position="2"/>
        <end position="49"/>
    </location>
</feature>
<dbReference type="Proteomes" id="UP000230233">
    <property type="component" value="Chromosome V"/>
</dbReference>
<dbReference type="EMBL" id="PDUG01000005">
    <property type="protein sequence ID" value="PIC22702.1"/>
    <property type="molecule type" value="Genomic_DNA"/>
</dbReference>
<gene>
    <name evidence="2" type="primary">Cnig_chr_V.g16664</name>
    <name evidence="2" type="ORF">B9Z55_016664</name>
</gene>
<sequence length="104" mass="11767">MPVSLLKLPFLVRALVVTELDYQEIFLISICSRRSNCLVKSARINVHKIAFLFGECHGYNTFDIGVVTDMLQWFPVTSLLHVPKLALENTLTVNLGLNYKADTK</sequence>
<evidence type="ECO:0000313" key="3">
    <source>
        <dbReference type="Proteomes" id="UP000230233"/>
    </source>
</evidence>
<accession>A0A2G5T646</accession>
<dbReference type="PROSITE" id="PS50181">
    <property type="entry name" value="FBOX"/>
    <property type="match status" value="1"/>
</dbReference>
<comment type="caution">
    <text evidence="2">The sequence shown here is derived from an EMBL/GenBank/DDBJ whole genome shotgun (WGS) entry which is preliminary data.</text>
</comment>
<organism evidence="2 3">
    <name type="scientific">Caenorhabditis nigoni</name>
    <dbReference type="NCBI Taxonomy" id="1611254"/>
    <lineage>
        <taxon>Eukaryota</taxon>
        <taxon>Metazoa</taxon>
        <taxon>Ecdysozoa</taxon>
        <taxon>Nematoda</taxon>
        <taxon>Chromadorea</taxon>
        <taxon>Rhabditida</taxon>
        <taxon>Rhabditina</taxon>
        <taxon>Rhabditomorpha</taxon>
        <taxon>Rhabditoidea</taxon>
        <taxon>Rhabditidae</taxon>
        <taxon>Peloderinae</taxon>
        <taxon>Caenorhabditis</taxon>
    </lineage>
</organism>
<protein>
    <recommendedName>
        <fullName evidence="1">F-box domain-containing protein</fullName>
    </recommendedName>
</protein>
<evidence type="ECO:0000313" key="2">
    <source>
        <dbReference type="EMBL" id="PIC22702.1"/>
    </source>
</evidence>
<dbReference type="AlphaFoldDB" id="A0A2G5T646"/>
<proteinExistence type="predicted"/>
<name>A0A2G5T646_9PELO</name>
<keyword evidence="3" id="KW-1185">Reference proteome</keyword>
<evidence type="ECO:0000259" key="1">
    <source>
        <dbReference type="PROSITE" id="PS50181"/>
    </source>
</evidence>